<keyword evidence="1" id="KW-0472">Membrane</keyword>
<dbReference type="EMBL" id="JSYJ01000010">
    <property type="protein sequence ID" value="KHM97797.1"/>
    <property type="molecule type" value="Genomic_DNA"/>
</dbReference>
<evidence type="ECO:0000313" key="3">
    <source>
        <dbReference type="EMBL" id="MCC8623309.1"/>
    </source>
</evidence>
<gene>
    <name evidence="3" type="ORF">LN473_15235</name>
    <name evidence="2" type="ORF">OR61_03005</name>
</gene>
<dbReference type="EMBL" id="JAJIUN010000065">
    <property type="protein sequence ID" value="MCC8623309.1"/>
    <property type="molecule type" value="Genomic_DNA"/>
</dbReference>
<dbReference type="RefSeq" id="WP_039420289.1">
    <property type="nucleotide sequence ID" value="NZ_CP018470.1"/>
</dbReference>
<feature type="transmembrane region" description="Helical" evidence="1">
    <location>
        <begin position="6"/>
        <end position="30"/>
    </location>
</feature>
<dbReference type="Proteomes" id="UP001430544">
    <property type="component" value="Unassembled WGS sequence"/>
</dbReference>
<name>A0AAJ0J178_9XANT</name>
<protein>
    <submittedName>
        <fullName evidence="2">Uncharacterized protein</fullName>
    </submittedName>
</protein>
<keyword evidence="1" id="KW-1133">Transmembrane helix</keyword>
<reference evidence="2 4" key="1">
    <citation type="submission" date="2014-11" db="EMBL/GenBank/DDBJ databases">
        <title>Draft Genome Sequences of Xanthomonas vesicatoria Strains from the Balkan Peninsula.</title>
        <authorList>
            <person name="Vancheva T."/>
            <person name="Lefeuvre P."/>
            <person name="Bogatzevska N."/>
            <person name="Moncheva P."/>
            <person name="Koebnik R."/>
        </authorList>
    </citation>
    <scope>NUCLEOTIDE SEQUENCE [LARGE SCALE GENOMIC DNA]</scope>
    <source>
        <strain evidence="2 4">53M</strain>
    </source>
</reference>
<feature type="transmembrane region" description="Helical" evidence="1">
    <location>
        <begin position="78"/>
        <end position="101"/>
    </location>
</feature>
<keyword evidence="5" id="KW-1185">Reference proteome</keyword>
<accession>A0AAJ0J178</accession>
<evidence type="ECO:0000313" key="5">
    <source>
        <dbReference type="Proteomes" id="UP001430544"/>
    </source>
</evidence>
<comment type="caution">
    <text evidence="2">The sequence shown here is derived from an EMBL/GenBank/DDBJ whole genome shotgun (WGS) entry which is preliminary data.</text>
</comment>
<keyword evidence="1" id="KW-0812">Transmembrane</keyword>
<dbReference type="AlphaFoldDB" id="A0AAJ0J178"/>
<sequence>MSITEVYFGITFGLAFVCGVVDSALFYCHVMTGLVDRGQRVGMDFSVVPFRRDRYVARYLSLLTSEERRTTANRLVRHLPWVTPTLGLLCLVGTLCIGARWR</sequence>
<organism evidence="2 4">
    <name type="scientific">Xanthomonas vesicatoria</name>
    <dbReference type="NCBI Taxonomy" id="56460"/>
    <lineage>
        <taxon>Bacteria</taxon>
        <taxon>Pseudomonadati</taxon>
        <taxon>Pseudomonadota</taxon>
        <taxon>Gammaproteobacteria</taxon>
        <taxon>Lysobacterales</taxon>
        <taxon>Lysobacteraceae</taxon>
        <taxon>Xanthomonas</taxon>
    </lineage>
</organism>
<reference evidence="3" key="2">
    <citation type="submission" date="2021-11" db="EMBL/GenBank/DDBJ databases">
        <title>Genome resources and taxonomic validation of 89 Xanthomonas strains.</title>
        <authorList>
            <person name="Tambong J.T."/>
        </authorList>
    </citation>
    <scope>NUCLEOTIDE SEQUENCE</scope>
    <source>
        <strain evidence="3">Bv 5-4A</strain>
    </source>
</reference>
<dbReference type="Proteomes" id="UP000030969">
    <property type="component" value="Unassembled WGS sequence"/>
</dbReference>
<evidence type="ECO:0000313" key="2">
    <source>
        <dbReference type="EMBL" id="KHM97797.1"/>
    </source>
</evidence>
<evidence type="ECO:0000256" key="1">
    <source>
        <dbReference type="SAM" id="Phobius"/>
    </source>
</evidence>
<evidence type="ECO:0000313" key="4">
    <source>
        <dbReference type="Proteomes" id="UP000030969"/>
    </source>
</evidence>
<proteinExistence type="predicted"/>